<comment type="subcellular location">
    <subcellularLocation>
        <location evidence="4">Secreted</location>
        <location evidence="4">Cell wall</location>
    </subcellularLocation>
    <subcellularLocation>
        <location evidence="4">Membrane</location>
        <topology evidence="4">Peripheral membrane protein</topology>
    </subcellularLocation>
</comment>
<dbReference type="InterPro" id="IPR036908">
    <property type="entry name" value="RlpA-like_sf"/>
</dbReference>
<dbReference type="GO" id="GO:0005576">
    <property type="term" value="C:extracellular region"/>
    <property type="evidence" value="ECO:0007669"/>
    <property type="project" value="InterPro"/>
</dbReference>
<dbReference type="InterPro" id="IPR007118">
    <property type="entry name" value="Expan_Lol_pI"/>
</dbReference>
<dbReference type="PRINTS" id="PR01225">
    <property type="entry name" value="EXPANSNFAMLY"/>
</dbReference>
<dbReference type="Gene3D" id="2.40.40.10">
    <property type="entry name" value="RlpA-like domain"/>
    <property type="match status" value="1"/>
</dbReference>
<keyword evidence="7" id="KW-1185">Reference proteome</keyword>
<comment type="similarity">
    <text evidence="4">Belongs to the expansin family. Expansin A subfamily.</text>
</comment>
<evidence type="ECO:0000256" key="4">
    <source>
        <dbReference type="RuleBase" id="RU365023"/>
    </source>
</evidence>
<keyword evidence="4" id="KW-0134">Cell wall</keyword>
<evidence type="ECO:0000256" key="1">
    <source>
        <dbReference type="ARBA" id="ARBA00022525"/>
    </source>
</evidence>
<dbReference type="Pfam" id="PF03330">
    <property type="entry name" value="DPBB_1"/>
    <property type="match status" value="1"/>
</dbReference>
<evidence type="ECO:0000256" key="2">
    <source>
        <dbReference type="ARBA" id="ARBA00022729"/>
    </source>
</evidence>
<dbReference type="SMART" id="SM00837">
    <property type="entry name" value="DPBB_1"/>
    <property type="match status" value="1"/>
</dbReference>
<dbReference type="AlphaFoldDB" id="A0A8S0SDX1"/>
<dbReference type="InterPro" id="IPR007112">
    <property type="entry name" value="Expansin/allergen_DPBB_dom"/>
</dbReference>
<proteinExistence type="inferred from homology"/>
<reference evidence="6 7" key="1">
    <citation type="submission" date="2019-12" db="EMBL/GenBank/DDBJ databases">
        <authorList>
            <person name="Alioto T."/>
            <person name="Alioto T."/>
            <person name="Gomez Garrido J."/>
        </authorList>
    </citation>
    <scope>NUCLEOTIDE SEQUENCE [LARGE SCALE GENOMIC DNA]</scope>
</reference>
<dbReference type="PRINTS" id="PR01226">
    <property type="entry name" value="EXPANSIN"/>
</dbReference>
<evidence type="ECO:0000256" key="3">
    <source>
        <dbReference type="ARBA" id="ARBA00023316"/>
    </source>
</evidence>
<dbReference type="PROSITE" id="PS50842">
    <property type="entry name" value="EXPANSIN_EG45"/>
    <property type="match status" value="1"/>
</dbReference>
<dbReference type="Gramene" id="OE9A054516T1">
    <property type="protein sequence ID" value="OE9A054516C1"/>
    <property type="gene ID" value="OE9A054516"/>
</dbReference>
<dbReference type="Proteomes" id="UP000594638">
    <property type="component" value="Unassembled WGS sequence"/>
</dbReference>
<keyword evidence="2" id="KW-0732">Signal</keyword>
<dbReference type="PANTHER" id="PTHR31867">
    <property type="entry name" value="EXPANSIN-A15"/>
    <property type="match status" value="1"/>
</dbReference>
<evidence type="ECO:0000259" key="5">
    <source>
        <dbReference type="PROSITE" id="PS50842"/>
    </source>
</evidence>
<dbReference type="InterPro" id="IPR009009">
    <property type="entry name" value="RlpA-like_DPBB"/>
</dbReference>
<comment type="function">
    <text evidence="4">Causes loosening and extension of plant cell walls by disrupting non-covalent bonding between cellulose microfibrils and matrix glucans. No enzymatic activity has been found.</text>
</comment>
<evidence type="ECO:0000313" key="7">
    <source>
        <dbReference type="Proteomes" id="UP000594638"/>
    </source>
</evidence>
<dbReference type="SUPFAM" id="SSF50685">
    <property type="entry name" value="Barwin-like endoglucanases"/>
    <property type="match status" value="1"/>
</dbReference>
<dbReference type="GO" id="GO:0016020">
    <property type="term" value="C:membrane"/>
    <property type="evidence" value="ECO:0007669"/>
    <property type="project" value="UniProtKB-SubCell"/>
</dbReference>
<comment type="caution">
    <text evidence="6">The sequence shown here is derived from an EMBL/GenBank/DDBJ whole genome shotgun (WGS) entry which is preliminary data.</text>
</comment>
<sequence length="217" mass="24498">MGGACGYGNLYSQGYRTDTAALSTVLFNNGESCGAYFEIKCVNDQKWCLQGSIVVTATNFCPPNYALSNNAGGWCNPPNHHFDLSQPVFQKIAKFQAGIVPVSHRRYIHYKNEMLFKDYEYLVEKVKEQQLSEDTSLEEIYVEDPKTRVNIMMSVLGSKPKHHSHGLGDVCRQEIEISSSSVHNTEELEAKCVTQEVKYVTLAKMEQRMQNKTKVAK</sequence>
<protein>
    <recommendedName>
        <fullName evidence="4">Expansin</fullName>
    </recommendedName>
</protein>
<feature type="domain" description="Expansin-like EG45" evidence="5">
    <location>
        <begin position="2"/>
        <end position="106"/>
    </location>
</feature>
<dbReference type="EMBL" id="CACTIH010004114">
    <property type="protein sequence ID" value="CAA2989561.1"/>
    <property type="molecule type" value="Genomic_DNA"/>
</dbReference>
<name>A0A8S0SDX1_OLEEU</name>
<dbReference type="InterPro" id="IPR002963">
    <property type="entry name" value="Expansin"/>
</dbReference>
<dbReference type="OrthoDB" id="5823761at2759"/>
<dbReference type="GO" id="GO:0009664">
    <property type="term" value="P:plant-type cell wall organization"/>
    <property type="evidence" value="ECO:0007669"/>
    <property type="project" value="InterPro"/>
</dbReference>
<keyword evidence="1 4" id="KW-0964">Secreted</keyword>
<accession>A0A8S0SDX1</accession>
<gene>
    <name evidence="6" type="ORF">OLEA9_A054516</name>
</gene>
<organism evidence="6 7">
    <name type="scientific">Olea europaea subsp. europaea</name>
    <dbReference type="NCBI Taxonomy" id="158383"/>
    <lineage>
        <taxon>Eukaryota</taxon>
        <taxon>Viridiplantae</taxon>
        <taxon>Streptophyta</taxon>
        <taxon>Embryophyta</taxon>
        <taxon>Tracheophyta</taxon>
        <taxon>Spermatophyta</taxon>
        <taxon>Magnoliopsida</taxon>
        <taxon>eudicotyledons</taxon>
        <taxon>Gunneridae</taxon>
        <taxon>Pentapetalae</taxon>
        <taxon>asterids</taxon>
        <taxon>lamiids</taxon>
        <taxon>Lamiales</taxon>
        <taxon>Oleaceae</taxon>
        <taxon>Oleeae</taxon>
        <taxon>Olea</taxon>
    </lineage>
</organism>
<evidence type="ECO:0000313" key="6">
    <source>
        <dbReference type="EMBL" id="CAA2989561.1"/>
    </source>
</evidence>
<keyword evidence="3 4" id="KW-0961">Cell wall biogenesis/degradation</keyword>
<dbReference type="CDD" id="cd22274">
    <property type="entry name" value="DPBB_EXPA_N"/>
    <property type="match status" value="1"/>
</dbReference>